<organism evidence="1">
    <name type="scientific">Erwinia amylovora</name>
    <name type="common">Fire blight bacteria</name>
    <dbReference type="NCBI Taxonomy" id="552"/>
    <lineage>
        <taxon>Bacteria</taxon>
        <taxon>Pseudomonadati</taxon>
        <taxon>Pseudomonadota</taxon>
        <taxon>Gammaproteobacteria</taxon>
        <taxon>Enterobacterales</taxon>
        <taxon>Erwiniaceae</taxon>
        <taxon>Erwinia</taxon>
    </lineage>
</organism>
<sequence>MFEQRRNVWVHHDLHLNLRKKLSVKLRSVAIPLLVVAH</sequence>
<keyword evidence="1" id="KW-0614">Plasmid</keyword>
<accession>A0A0P0ZHM3</accession>
<reference evidence="1" key="1">
    <citation type="submission" date="2013-11" db="EMBL/GenBank/DDBJ databases">
        <title>The novel cryptic plasmid pEA68 of Erwinia amylovora strain 692 and definition of a novel family of plasmids.</title>
        <authorList>
            <person name="Ismail E."/>
            <person name="Blom J."/>
            <person name="Bultreys A."/>
            <person name="Ivanovic M."/>
            <person name="Obradovic A."/>
            <person name="Van Doorn J."/>
            <person name="Bergsma-Vlami M."/>
            <person name="Maes M."/>
            <person name="Willems A."/>
            <person name="Stockwell V."/>
            <person name="Smits T.H.M."/>
            <person name="Pulawska J."/>
        </authorList>
    </citation>
    <scope>NUCLEOTIDE SEQUENCE [LARGE SCALE GENOMIC DNA]</scope>
    <source>
        <strain evidence="1">692</strain>
        <plasmid evidence="1">pEA29</plasmid>
    </source>
</reference>
<name>A0A0P0ZHM3_ERWAM</name>
<gene>
    <name evidence="1" type="ORF">EAMY692_p20022</name>
</gene>
<dbReference type="EMBL" id="HG813239">
    <property type="protein sequence ID" value="CDM08148.1"/>
    <property type="molecule type" value="Genomic_DNA"/>
</dbReference>
<protein>
    <submittedName>
        <fullName evidence="1">Uncharacterized protein</fullName>
    </submittedName>
</protein>
<geneLocation type="plasmid" evidence="1">
    <name>pEA29</name>
</geneLocation>
<evidence type="ECO:0000313" key="1">
    <source>
        <dbReference type="EMBL" id="CDM08148.1"/>
    </source>
</evidence>
<proteinExistence type="predicted"/>
<dbReference type="AlphaFoldDB" id="A0A0P0ZHM3"/>